<organism evidence="2 3">
    <name type="scientific">Candidatus Ordinivivax streblomastigis</name>
    <dbReference type="NCBI Taxonomy" id="2540710"/>
    <lineage>
        <taxon>Bacteria</taxon>
        <taxon>Pseudomonadati</taxon>
        <taxon>Bacteroidota</taxon>
        <taxon>Bacteroidia</taxon>
        <taxon>Bacteroidales</taxon>
        <taxon>Candidatus Ordinivivax</taxon>
    </lineage>
</organism>
<gene>
    <name evidence="2" type="ORF">EZS26_000204</name>
</gene>
<keyword evidence="1" id="KW-0472">Membrane</keyword>
<comment type="caution">
    <text evidence="2">The sequence shown here is derived from an EMBL/GenBank/DDBJ whole genome shotgun (WGS) entry which is preliminary data.</text>
</comment>
<dbReference type="AlphaFoldDB" id="A0A5M8P5B6"/>
<evidence type="ECO:0000256" key="1">
    <source>
        <dbReference type="SAM" id="Phobius"/>
    </source>
</evidence>
<sequence length="165" mass="19079">MEKILGTVYGYFEFLFGSFFAEYLWGYNCDTQAYDNPNLFNSIGLTTIAIALAIVLLYYYFLNHPRLNGAGHWFIFLLLASAINLLVAYFWTVSDYVSGNIQDCLQYTRDEAGNILAQLIYKTDCWKFGIANAWVSAIVFVIFSFMLKWWSSNCKHSPTLLKYKK</sequence>
<reference evidence="2 3" key="1">
    <citation type="submission" date="2019-03" db="EMBL/GenBank/DDBJ databases">
        <title>Single cell metagenomics reveals metabolic interactions within the superorganism composed of flagellate Streblomastix strix and complex community of Bacteroidetes bacteria on its surface.</title>
        <authorList>
            <person name="Treitli S.C."/>
            <person name="Kolisko M."/>
            <person name="Husnik F."/>
            <person name="Keeling P."/>
            <person name="Hampl V."/>
        </authorList>
    </citation>
    <scope>NUCLEOTIDE SEQUENCE [LARGE SCALE GENOMIC DNA]</scope>
    <source>
        <strain evidence="2">St1</strain>
    </source>
</reference>
<evidence type="ECO:0000313" key="2">
    <source>
        <dbReference type="EMBL" id="KAA6303653.1"/>
    </source>
</evidence>
<feature type="transmembrane region" description="Helical" evidence="1">
    <location>
        <begin position="7"/>
        <end position="27"/>
    </location>
</feature>
<accession>A0A5M8P5B6</accession>
<keyword evidence="1" id="KW-0812">Transmembrane</keyword>
<keyword evidence="1" id="KW-1133">Transmembrane helix</keyword>
<protein>
    <submittedName>
        <fullName evidence="2">Uncharacterized protein</fullName>
    </submittedName>
</protein>
<name>A0A5M8P5B6_9BACT</name>
<feature type="transmembrane region" description="Helical" evidence="1">
    <location>
        <begin position="128"/>
        <end position="147"/>
    </location>
</feature>
<evidence type="ECO:0000313" key="3">
    <source>
        <dbReference type="Proteomes" id="UP000324575"/>
    </source>
</evidence>
<dbReference type="EMBL" id="SNRX01000001">
    <property type="protein sequence ID" value="KAA6303653.1"/>
    <property type="molecule type" value="Genomic_DNA"/>
</dbReference>
<proteinExistence type="predicted"/>
<feature type="transmembrane region" description="Helical" evidence="1">
    <location>
        <begin position="73"/>
        <end position="91"/>
    </location>
</feature>
<feature type="transmembrane region" description="Helical" evidence="1">
    <location>
        <begin position="39"/>
        <end position="61"/>
    </location>
</feature>
<dbReference type="Proteomes" id="UP000324575">
    <property type="component" value="Unassembled WGS sequence"/>
</dbReference>